<protein>
    <submittedName>
        <fullName evidence="1">Uncharacterized protein</fullName>
    </submittedName>
</protein>
<dbReference type="HOGENOM" id="CLU_946551_0_0_1"/>
<sequence length="294" mass="35218">MIFGYDCINLKTTGKGFNESFIKKGISEIKELEINVYKFLDDLKNKDEIYKSFENISKNFKFIYNCELTIRKSVKLYEFIEKYRFNIKRTCFNNEEIFEEDVDEVTVNEYLIDIQAIINRIKTDTELKIITNSIWHNLLIVLYFNDTFLDDFTHKKINQLEILSKEGEKNMREILSNTFEMNLDQNIDDIYIFKSKNLYIPGILSSFEYDYIYLTSYFLSSDLFSECSTLLLFKRFLFAKSKTSNNILKIFHYIVYGKLKVLLKYGYQIVDLLEVVVEFMNLLEDERLFLLERI</sequence>
<keyword evidence="2" id="KW-1185">Reference proteome</keyword>
<dbReference type="AlphaFoldDB" id="A0A059EX37"/>
<evidence type="ECO:0000313" key="2">
    <source>
        <dbReference type="Proteomes" id="UP000030655"/>
    </source>
</evidence>
<organism evidence="1 2">
    <name type="scientific">Anncaliia algerae PRA339</name>
    <dbReference type="NCBI Taxonomy" id="1288291"/>
    <lineage>
        <taxon>Eukaryota</taxon>
        <taxon>Fungi</taxon>
        <taxon>Fungi incertae sedis</taxon>
        <taxon>Microsporidia</taxon>
        <taxon>Tubulinosematoidea</taxon>
        <taxon>Tubulinosematidae</taxon>
        <taxon>Anncaliia</taxon>
    </lineage>
</organism>
<evidence type="ECO:0000313" key="1">
    <source>
        <dbReference type="EMBL" id="KCZ79475.1"/>
    </source>
</evidence>
<dbReference type="Proteomes" id="UP000030655">
    <property type="component" value="Unassembled WGS sequence"/>
</dbReference>
<name>A0A059EX37_9MICR</name>
<dbReference type="VEuPathDB" id="MicrosporidiaDB:H312_03134"/>
<accession>A0A059EX37</accession>
<gene>
    <name evidence="1" type="ORF">H312_03134</name>
</gene>
<dbReference type="EMBL" id="KK365270">
    <property type="protein sequence ID" value="KCZ79475.1"/>
    <property type="molecule type" value="Genomic_DNA"/>
</dbReference>
<reference evidence="1 2" key="2">
    <citation type="submission" date="2014-03" db="EMBL/GenBank/DDBJ databases">
        <title>The Genome Sequence of Anncaliia algerae insect isolate PRA339.</title>
        <authorList>
            <consortium name="The Broad Institute Genome Sequencing Platform"/>
            <consortium name="The Broad Institute Genome Sequencing Center for Infectious Disease"/>
            <person name="Cuomo C."/>
            <person name="Becnel J."/>
            <person name="Sanscrainte N."/>
            <person name="Walker B."/>
            <person name="Young S.K."/>
            <person name="Zeng Q."/>
            <person name="Gargeya S."/>
            <person name="Fitzgerald M."/>
            <person name="Haas B."/>
            <person name="Abouelleil A."/>
            <person name="Alvarado L."/>
            <person name="Arachchi H.M."/>
            <person name="Berlin A.M."/>
            <person name="Chapman S.B."/>
            <person name="Dewar J."/>
            <person name="Goldberg J."/>
            <person name="Griggs A."/>
            <person name="Gujja S."/>
            <person name="Hansen M."/>
            <person name="Howarth C."/>
            <person name="Imamovic A."/>
            <person name="Larimer J."/>
            <person name="McCowan C."/>
            <person name="Murphy C."/>
            <person name="Neiman D."/>
            <person name="Pearson M."/>
            <person name="Priest M."/>
            <person name="Roberts A."/>
            <person name="Saif S."/>
            <person name="Shea T."/>
            <person name="Sisk P."/>
            <person name="Sykes S."/>
            <person name="Wortman J."/>
            <person name="Nusbaum C."/>
            <person name="Birren B."/>
        </authorList>
    </citation>
    <scope>NUCLEOTIDE SEQUENCE [LARGE SCALE GENOMIC DNA]</scope>
    <source>
        <strain evidence="1 2">PRA339</strain>
    </source>
</reference>
<proteinExistence type="predicted"/>
<reference evidence="2" key="1">
    <citation type="submission" date="2013-02" db="EMBL/GenBank/DDBJ databases">
        <authorList>
            <consortium name="The Broad Institute Genome Sequencing Platform"/>
            <person name="Cuomo C."/>
            <person name="Becnel J."/>
            <person name="Sanscrainte N."/>
            <person name="Walker B."/>
            <person name="Young S.K."/>
            <person name="Zeng Q."/>
            <person name="Gargeya S."/>
            <person name="Fitzgerald M."/>
            <person name="Haas B."/>
            <person name="Abouelleil A."/>
            <person name="Alvarado L."/>
            <person name="Arachchi H.M."/>
            <person name="Berlin A.M."/>
            <person name="Chapman S.B."/>
            <person name="Dewar J."/>
            <person name="Goldberg J."/>
            <person name="Griggs A."/>
            <person name="Gujja S."/>
            <person name="Hansen M."/>
            <person name="Howarth C."/>
            <person name="Imamovic A."/>
            <person name="Larimer J."/>
            <person name="McCowan C."/>
            <person name="Murphy C."/>
            <person name="Neiman D."/>
            <person name="Pearson M."/>
            <person name="Priest M."/>
            <person name="Roberts A."/>
            <person name="Saif S."/>
            <person name="Shea T."/>
            <person name="Sisk P."/>
            <person name="Sykes S."/>
            <person name="Wortman J."/>
            <person name="Nusbaum C."/>
            <person name="Birren B."/>
        </authorList>
    </citation>
    <scope>NUCLEOTIDE SEQUENCE [LARGE SCALE GENOMIC DNA]</scope>
    <source>
        <strain evidence="2">PRA339</strain>
    </source>
</reference>